<dbReference type="AlphaFoldDB" id="A0A5Y0UM65"/>
<sequence>MGQKFFDMHESSRLNMSFKCSGEFNIIYIMRTIIAEGEKQHPSVNQSVIQPATSPGRRNEHTYRELRHLRNIVFAKRIKQML</sequence>
<dbReference type="EMBL" id="AAHYMQ010000001">
    <property type="protein sequence ID" value="ECB7358604.1"/>
    <property type="molecule type" value="Genomic_DNA"/>
</dbReference>
<organism evidence="1">
    <name type="scientific">Salmonella enterica subsp. enterica serovar Corvallis</name>
    <dbReference type="NCBI Taxonomy" id="593905"/>
    <lineage>
        <taxon>Bacteria</taxon>
        <taxon>Pseudomonadati</taxon>
        <taxon>Pseudomonadota</taxon>
        <taxon>Gammaproteobacteria</taxon>
        <taxon>Enterobacterales</taxon>
        <taxon>Enterobacteriaceae</taxon>
        <taxon>Salmonella</taxon>
    </lineage>
</organism>
<gene>
    <name evidence="1" type="ORF">E1C04_00460</name>
</gene>
<name>A0A5Y0UM65_SALET</name>
<proteinExistence type="predicted"/>
<comment type="caution">
    <text evidence="1">The sequence shown here is derived from an EMBL/GenBank/DDBJ whole genome shotgun (WGS) entry which is preliminary data.</text>
</comment>
<evidence type="ECO:0000313" key="1">
    <source>
        <dbReference type="EMBL" id="ECB7358604.1"/>
    </source>
</evidence>
<protein>
    <submittedName>
        <fullName evidence="1">Uncharacterized protein</fullName>
    </submittedName>
</protein>
<reference evidence="1" key="1">
    <citation type="submission" date="2019-03" db="EMBL/GenBank/DDBJ databases">
        <authorList>
            <person name="Ashton P.M."/>
            <person name="Dallman T."/>
            <person name="Nair S."/>
            <person name="De Pinna E."/>
            <person name="Peters T."/>
            <person name="Grant K."/>
        </authorList>
    </citation>
    <scope>NUCLEOTIDE SEQUENCE</scope>
    <source>
        <strain evidence="1">257022</strain>
    </source>
</reference>
<accession>A0A5Y0UM65</accession>